<evidence type="ECO:0000313" key="2">
    <source>
        <dbReference type="Proteomes" id="UP001165186"/>
    </source>
</evidence>
<comment type="caution">
    <text evidence="1">The sequence shown here is derived from an EMBL/GenBank/DDBJ whole genome shotgun (WGS) entry which is preliminary data.</text>
</comment>
<protein>
    <submittedName>
        <fullName evidence="1">Uncharacterized protein LTHEOB_2246</fullName>
    </submittedName>
</protein>
<proteinExistence type="predicted"/>
<keyword evidence="2" id="KW-1185">Reference proteome</keyword>
<sequence>MPCSYRRKGSNHDAEHNDAPFLLNFVDNSFESQLAAFAAAGTHADPASGAEWQLFPDDDTFSFGWSCAGTLFDIWCNFGDENLSGFDQLPLTYNVSPHLSSRLDDAVDQLNKVCGTDFDYDFAKSVFTTGNLPGFVNSFFSNYHQQMPIMHRPTFSLETAPMALLVAIFAVGLATSGSKQTSPKVRRLLSLIEEFIFTQNLFRHYLGRDDGCAAAPSEFEVLQAGFIISTIQSGMHDIATRRRIRVERHPVLVAVVRAAGLLGWSRKRTESSWEEFVADECRIRLGIFTIMYDSHLCLFYSTPPQAAVTELVGDMLCNEELFEAETAIEFERIKTLEPPRECLSMCEFINRLTRGARVGAQDGLPTLHPLQLQAVIWIMAGVVHNARTSLLASAQLSAVFCAIEKWQVLWEDATARAKAKGILLSKVTRHAAEICWLLQAIVQATLRGDLDCAYMRTFARDSLVAVAEFIQKQKKLLID</sequence>
<evidence type="ECO:0000313" key="1">
    <source>
        <dbReference type="EMBL" id="GME26871.1"/>
    </source>
</evidence>
<gene>
    <name evidence="1" type="primary">g11441</name>
    <name evidence="1" type="ORF">NpPPO83_00011441</name>
</gene>
<dbReference type="Proteomes" id="UP001165186">
    <property type="component" value="Unassembled WGS sequence"/>
</dbReference>
<organism evidence="1 2">
    <name type="scientific">Neofusicoccum parvum</name>
    <dbReference type="NCBI Taxonomy" id="310453"/>
    <lineage>
        <taxon>Eukaryota</taxon>
        <taxon>Fungi</taxon>
        <taxon>Dikarya</taxon>
        <taxon>Ascomycota</taxon>
        <taxon>Pezizomycotina</taxon>
        <taxon>Dothideomycetes</taxon>
        <taxon>Dothideomycetes incertae sedis</taxon>
        <taxon>Botryosphaeriales</taxon>
        <taxon>Botryosphaeriaceae</taxon>
        <taxon>Neofusicoccum</taxon>
    </lineage>
</organism>
<reference evidence="1" key="1">
    <citation type="submission" date="2024-09" db="EMBL/GenBank/DDBJ databases">
        <title>Draft Genome Sequences of Neofusicoccum parvum.</title>
        <authorList>
            <person name="Ashida A."/>
            <person name="Camagna M."/>
            <person name="Tanaka A."/>
            <person name="Takemoto D."/>
        </authorList>
    </citation>
    <scope>NUCLEOTIDE SEQUENCE</scope>
    <source>
        <strain evidence="1">PPO83</strain>
    </source>
</reference>
<accession>A0ACB5S289</accession>
<dbReference type="EMBL" id="BSXG01000032">
    <property type="protein sequence ID" value="GME26871.1"/>
    <property type="molecule type" value="Genomic_DNA"/>
</dbReference>
<name>A0ACB5S289_9PEZI</name>